<reference evidence="1 2" key="1">
    <citation type="journal article" date="2011" name="Stand. Genomic Sci.">
        <title>Non-contiguous finished genome sequence and contextual data of the filamentous soil bacterium Ktedonobacter racemifer type strain (SOSP1-21).</title>
        <authorList>
            <person name="Chang Y.J."/>
            <person name="Land M."/>
            <person name="Hauser L."/>
            <person name="Chertkov O."/>
            <person name="Del Rio T.G."/>
            <person name="Nolan M."/>
            <person name="Copeland A."/>
            <person name="Tice H."/>
            <person name="Cheng J.F."/>
            <person name="Lucas S."/>
            <person name="Han C."/>
            <person name="Goodwin L."/>
            <person name="Pitluck S."/>
            <person name="Ivanova N."/>
            <person name="Ovchinikova G."/>
            <person name="Pati A."/>
            <person name="Chen A."/>
            <person name="Palaniappan K."/>
            <person name="Mavromatis K."/>
            <person name="Liolios K."/>
            <person name="Brettin T."/>
            <person name="Fiebig A."/>
            <person name="Rohde M."/>
            <person name="Abt B."/>
            <person name="Goker M."/>
            <person name="Detter J.C."/>
            <person name="Woyke T."/>
            <person name="Bristow J."/>
            <person name="Eisen J.A."/>
            <person name="Markowitz V."/>
            <person name="Hugenholtz P."/>
            <person name="Kyrpides N.C."/>
            <person name="Klenk H.P."/>
            <person name="Lapidus A."/>
        </authorList>
    </citation>
    <scope>NUCLEOTIDE SEQUENCE [LARGE SCALE GENOMIC DNA]</scope>
    <source>
        <strain evidence="2">DSM 44963</strain>
    </source>
</reference>
<dbReference type="EMBL" id="ADVG01000003">
    <property type="protein sequence ID" value="EFH84440.1"/>
    <property type="molecule type" value="Genomic_DNA"/>
</dbReference>
<evidence type="ECO:0000313" key="1">
    <source>
        <dbReference type="EMBL" id="EFH84440.1"/>
    </source>
</evidence>
<organism evidence="1 2">
    <name type="scientific">Ktedonobacter racemifer DSM 44963</name>
    <dbReference type="NCBI Taxonomy" id="485913"/>
    <lineage>
        <taxon>Bacteria</taxon>
        <taxon>Bacillati</taxon>
        <taxon>Chloroflexota</taxon>
        <taxon>Ktedonobacteria</taxon>
        <taxon>Ktedonobacterales</taxon>
        <taxon>Ktedonobacteraceae</taxon>
        <taxon>Ktedonobacter</taxon>
    </lineage>
</organism>
<name>D6TW57_KTERA</name>
<keyword evidence="2" id="KW-1185">Reference proteome</keyword>
<dbReference type="Proteomes" id="UP000004508">
    <property type="component" value="Unassembled WGS sequence"/>
</dbReference>
<sequence>MERICTIRKIKWLRKRYKRERTDLTTPFLPRKRETIIPWLKPLAEPKEGRRNSLTVQIRSIVPQKLTAKRGISASVSLSRRKLASRATFAARISKAVNLQKNDG</sequence>
<dbReference type="InParanoid" id="D6TW57"/>
<protein>
    <submittedName>
        <fullName evidence="1">Uncharacterized protein</fullName>
    </submittedName>
</protein>
<proteinExistence type="predicted"/>
<comment type="caution">
    <text evidence="1">The sequence shown here is derived from an EMBL/GenBank/DDBJ whole genome shotgun (WGS) entry which is preliminary data.</text>
</comment>
<dbReference type="AlphaFoldDB" id="D6TW57"/>
<accession>D6TW57</accession>
<gene>
    <name evidence="1" type="ORF">Krac_5482</name>
</gene>
<evidence type="ECO:0000313" key="2">
    <source>
        <dbReference type="Proteomes" id="UP000004508"/>
    </source>
</evidence>
<dbReference type="STRING" id="485913.Krac_5482"/>